<dbReference type="AlphaFoldDB" id="A0A9Q4PVD8"/>
<name>A0A9Q4PVD8_9EURY</name>
<accession>A0A9Q4PVD8</accession>
<dbReference type="RefSeq" id="WP_274924130.1">
    <property type="nucleotide sequence ID" value="NZ_JAKELO010000002.1"/>
</dbReference>
<reference evidence="1" key="1">
    <citation type="submission" date="2022-01" db="EMBL/GenBank/DDBJ databases">
        <title>Draft genome of Methanogenium marinum DSM 15558.</title>
        <authorList>
            <person name="Chen S.-C."/>
            <person name="You Y.-T."/>
        </authorList>
    </citation>
    <scope>NUCLEOTIDE SEQUENCE</scope>
    <source>
        <strain evidence="1">DSM 15558</strain>
    </source>
</reference>
<proteinExistence type="predicted"/>
<keyword evidence="2" id="KW-1185">Reference proteome</keyword>
<protein>
    <submittedName>
        <fullName evidence="1">Uncharacterized protein</fullName>
    </submittedName>
</protein>
<evidence type="ECO:0000313" key="1">
    <source>
        <dbReference type="EMBL" id="MDE4907479.1"/>
    </source>
</evidence>
<comment type="caution">
    <text evidence="1">The sequence shown here is derived from an EMBL/GenBank/DDBJ whole genome shotgun (WGS) entry which is preliminary data.</text>
</comment>
<dbReference type="EMBL" id="JAKELO010000002">
    <property type="protein sequence ID" value="MDE4907479.1"/>
    <property type="molecule type" value="Genomic_DNA"/>
</dbReference>
<evidence type="ECO:0000313" key="2">
    <source>
        <dbReference type="Proteomes" id="UP001143747"/>
    </source>
</evidence>
<sequence>MNLSWFAYAALVFLFAGICISGCVTDEDAYSSASSLYDNADTKICEINWDTNPPELTDAKLQGAEAELNEAFLIVDAIQPEPEFTEPSAPYALREMIFGKMAYVSAAREVSAAQIHILNAGDAAEIYQYDDWYLEMHAAQGNLALARTELSVSDTRMDGINMTLVPADMRLDITEAKALNVNFAELITSLERSIELALNG</sequence>
<organism evidence="1 2">
    <name type="scientific">Methanogenium marinum</name>
    <dbReference type="NCBI Taxonomy" id="348610"/>
    <lineage>
        <taxon>Archaea</taxon>
        <taxon>Methanobacteriati</taxon>
        <taxon>Methanobacteriota</taxon>
        <taxon>Stenosarchaea group</taxon>
        <taxon>Methanomicrobia</taxon>
        <taxon>Methanomicrobiales</taxon>
        <taxon>Methanomicrobiaceae</taxon>
        <taxon>Methanogenium</taxon>
    </lineage>
</organism>
<gene>
    <name evidence="1" type="ORF">L0665_02450</name>
</gene>
<dbReference type="Proteomes" id="UP001143747">
    <property type="component" value="Unassembled WGS sequence"/>
</dbReference>